<accession>A0A4R3KHA1</accession>
<feature type="non-terminal residue" evidence="1">
    <location>
        <position position="1"/>
    </location>
</feature>
<evidence type="ECO:0000313" key="2">
    <source>
        <dbReference type="Proteomes" id="UP000295788"/>
    </source>
</evidence>
<proteinExistence type="predicted"/>
<keyword evidence="2" id="KW-1185">Reference proteome</keyword>
<dbReference type="EMBL" id="SMAB01000008">
    <property type="protein sequence ID" value="TCS82513.1"/>
    <property type="molecule type" value="Genomic_DNA"/>
</dbReference>
<sequence length="45" mass="5064">VRRVGKVQAQADKEMVMELEEAASLPDGKKVDYLYVEADVIDKIL</sequence>
<name>A0A4R3KHA1_9BACI</name>
<evidence type="ECO:0000313" key="1">
    <source>
        <dbReference type="EMBL" id="TCS82513.1"/>
    </source>
</evidence>
<gene>
    <name evidence="1" type="ORF">EDD72_1081</name>
</gene>
<dbReference type="AlphaFoldDB" id="A0A4R3KHA1"/>
<dbReference type="Proteomes" id="UP000295788">
    <property type="component" value="Unassembled WGS sequence"/>
</dbReference>
<protein>
    <submittedName>
        <fullName evidence="1">Uncharacterized protein</fullName>
    </submittedName>
</protein>
<organism evidence="1 2">
    <name type="scientific">Tepidibacillus fermentans</name>
    <dbReference type="NCBI Taxonomy" id="1281767"/>
    <lineage>
        <taxon>Bacteria</taxon>
        <taxon>Bacillati</taxon>
        <taxon>Bacillota</taxon>
        <taxon>Bacilli</taxon>
        <taxon>Bacillales</taxon>
        <taxon>Bacillaceae</taxon>
        <taxon>Tepidibacillus</taxon>
    </lineage>
</organism>
<reference evidence="1 2" key="1">
    <citation type="submission" date="2019-03" db="EMBL/GenBank/DDBJ databases">
        <title>Genomic Encyclopedia of Type Strains, Phase IV (KMG-IV): sequencing the most valuable type-strain genomes for metagenomic binning, comparative biology and taxonomic classification.</title>
        <authorList>
            <person name="Goeker M."/>
        </authorList>
    </citation>
    <scope>NUCLEOTIDE SEQUENCE [LARGE SCALE GENOMIC DNA]</scope>
    <source>
        <strain evidence="1 2">DSM 23802</strain>
    </source>
</reference>
<comment type="caution">
    <text evidence="1">The sequence shown here is derived from an EMBL/GenBank/DDBJ whole genome shotgun (WGS) entry which is preliminary data.</text>
</comment>